<feature type="coiled-coil region" evidence="1">
    <location>
        <begin position="661"/>
        <end position="746"/>
    </location>
</feature>
<dbReference type="KEGG" id="mpz:Marpi_0125"/>
<name>H2J364_MARPK</name>
<dbReference type="AlphaFoldDB" id="H2J364"/>
<evidence type="ECO:0000256" key="2">
    <source>
        <dbReference type="SAM" id="Phobius"/>
    </source>
</evidence>
<dbReference type="eggNOG" id="COG1196">
    <property type="taxonomic scope" value="Bacteria"/>
</dbReference>
<proteinExistence type="predicted"/>
<protein>
    <submittedName>
        <fullName evidence="3">Uncharacterized protein</fullName>
    </submittedName>
</protein>
<reference evidence="3 4" key="1">
    <citation type="journal article" date="2012" name="J. Bacteriol.">
        <title>Complete Genome Sequence of the Thermophilic, Piezophilic, Heterotrophic Bacterium Marinitoga piezophila KA3.</title>
        <authorList>
            <person name="Lucas S."/>
            <person name="Han J."/>
            <person name="Lapidus A."/>
            <person name="Cheng J.F."/>
            <person name="Goodwin L.A."/>
            <person name="Pitluck S."/>
            <person name="Peters L."/>
            <person name="Mikhailova N."/>
            <person name="Teshima H."/>
            <person name="Detter J.C."/>
            <person name="Han C."/>
            <person name="Tapia R."/>
            <person name="Land M."/>
            <person name="Hauser L."/>
            <person name="Kyrpides N.C."/>
            <person name="Ivanova N."/>
            <person name="Pagani I."/>
            <person name="Vannier P."/>
            <person name="Oger P."/>
            <person name="Bartlett D.H."/>
            <person name="Noll K.M."/>
            <person name="Woyke T."/>
            <person name="Jebbar M."/>
        </authorList>
    </citation>
    <scope>NUCLEOTIDE SEQUENCE [LARGE SCALE GENOMIC DNA]</scope>
    <source>
        <strain evidence="4">DSM 14283 / JCM 11233 / KA3</strain>
    </source>
</reference>
<dbReference type="OrthoDB" id="38904at2"/>
<dbReference type="PANTHER" id="PTHR32114">
    <property type="entry name" value="ABC TRANSPORTER ABCH.3"/>
    <property type="match status" value="1"/>
</dbReference>
<dbReference type="STRING" id="443254.Marpi_0125"/>
<reference evidence="4" key="2">
    <citation type="submission" date="2012-01" db="EMBL/GenBank/DDBJ databases">
        <title>Complete sequence of chromosome of Marinitoga piezophila KA3.</title>
        <authorList>
            <person name="Lucas S."/>
            <person name="Han J."/>
            <person name="Lapidus A."/>
            <person name="Cheng J.-F."/>
            <person name="Goodwin L."/>
            <person name="Pitluck S."/>
            <person name="Peters L."/>
            <person name="Mikhailova N."/>
            <person name="Teshima H."/>
            <person name="Detter J.C."/>
            <person name="Han C."/>
            <person name="Tapia R."/>
            <person name="Land M."/>
            <person name="Hauser L."/>
            <person name="Kyrpides N."/>
            <person name="Ivanova N."/>
            <person name="Pagani I."/>
            <person name="Jebbar M."/>
            <person name="Vannier P."/>
            <person name="Oger P."/>
            <person name="Cario A."/>
            <person name="Bartlett D."/>
            <person name="Noll K.M."/>
            <person name="Woyke T."/>
        </authorList>
    </citation>
    <scope>NUCLEOTIDE SEQUENCE [LARGE SCALE GENOMIC DNA]</scope>
    <source>
        <strain evidence="4">DSM 14283 / JCM 11233 / KA3</strain>
    </source>
</reference>
<dbReference type="PANTHER" id="PTHR32114:SF2">
    <property type="entry name" value="ABC TRANSPORTER ABCH.3"/>
    <property type="match status" value="1"/>
</dbReference>
<keyword evidence="2" id="KW-0472">Membrane</keyword>
<dbReference type="HOGENOM" id="CLU_398869_0_0_0"/>
<evidence type="ECO:0000313" key="4">
    <source>
        <dbReference type="Proteomes" id="UP000007161"/>
    </source>
</evidence>
<dbReference type="RefSeq" id="WP_014295654.1">
    <property type="nucleotide sequence ID" value="NC_016751.1"/>
</dbReference>
<dbReference type="EMBL" id="CP003257">
    <property type="protein sequence ID" value="AEX84582.1"/>
    <property type="molecule type" value="Genomic_DNA"/>
</dbReference>
<feature type="coiled-coil region" evidence="1">
    <location>
        <begin position="295"/>
        <end position="379"/>
    </location>
</feature>
<keyword evidence="1" id="KW-0175">Coiled coil</keyword>
<evidence type="ECO:0000313" key="3">
    <source>
        <dbReference type="EMBL" id="AEX84582.1"/>
    </source>
</evidence>
<feature type="transmembrane region" description="Helical" evidence="2">
    <location>
        <begin position="749"/>
        <end position="767"/>
    </location>
</feature>
<keyword evidence="2" id="KW-0812">Transmembrane</keyword>
<accession>H2J364</accession>
<evidence type="ECO:0000256" key="1">
    <source>
        <dbReference type="SAM" id="Coils"/>
    </source>
</evidence>
<feature type="coiled-coil region" evidence="1">
    <location>
        <begin position="550"/>
        <end position="621"/>
    </location>
</feature>
<dbReference type="Proteomes" id="UP000007161">
    <property type="component" value="Chromosome"/>
</dbReference>
<gene>
    <name evidence="3" type="ordered locus">Marpi_0125</name>
</gene>
<keyword evidence="2" id="KW-1133">Transmembrane helix</keyword>
<sequence length="770" mass="87517">MKKSFVIALIILLLNTLIFAELVDVKPASPVYPHVLKVINAGIMDTDTQGKFNGAISVSRYDLAIFGSKFLDYLDENYKLKIETMDASLSKLLNEKLPDRVYTLENFIFSLDTDYKNTKNTVSELSKDVYYLKQAISINSTETNNPIFKAIAQNASMIAQKKSEETIKQLYETTLATMITFSNRMDEFEKSVEQLAEEFSKTKEYMINTLDDYLNKEKNYYKSYIDELFEKEKTGLKVYITNEISSQIRWKGNTDEATITQLMNEINTLKNQIASSNTYVDDIIQQKFDFEVKPLMELTSKIPELDNQIKILNDKITKLETSGVNISNSATLSNDTLLYKKLRDIDMKVNSLQSLQIKVEELEKAVNSYSAILTDTTNRLNNIDNRILDIQKNMSSLKSGNGGTVPSEIIDRIAVLENRVSNIERLENAADEIDKFSKQLQNFDQRIGLLEGAAFGKENESLSNLFTRLDQIESRINTNDYAVSNLTAQVLNMSKDLDAFREAVKASGVKDSSELLKQIAEALPKINNIEELSNKNYQDIQKINADLKLVSELSEQVRNLNNIVQSLAIQPPTQKLQNEVIANSKTLFELKSDFDKKSAKIDTLENRLKSLEKSIYTLENLPSNNQDALINIIDDMVSQELMKKSDDIKNYIYMQIKDDLIKENMKSLEAIVTRLNNLENKVNMSVDSSYLGDKIYKIEDDITALKTKNNQLENEILEMKKSEMSNDALNRRLQNLEEQLHSQNLMSNVIYALIGGVVGGIAVYILLGGF</sequence>
<organism evidence="3 4">
    <name type="scientific">Marinitoga piezophila (strain DSM 14283 / JCM 11233 / KA3)</name>
    <dbReference type="NCBI Taxonomy" id="443254"/>
    <lineage>
        <taxon>Bacteria</taxon>
        <taxon>Thermotogati</taxon>
        <taxon>Thermotogota</taxon>
        <taxon>Thermotogae</taxon>
        <taxon>Petrotogales</taxon>
        <taxon>Petrotogaceae</taxon>
        <taxon>Marinitoga</taxon>
    </lineage>
</organism>
<keyword evidence="4" id="KW-1185">Reference proteome</keyword>